<accession>A0ABV6LFX7</accession>
<comment type="caution">
    <text evidence="2">The sequence shown here is derived from an EMBL/GenBank/DDBJ whole genome shotgun (WGS) entry which is preliminary data.</text>
</comment>
<evidence type="ECO:0000313" key="2">
    <source>
        <dbReference type="EMBL" id="MFC0518383.1"/>
    </source>
</evidence>
<keyword evidence="3" id="KW-1185">Reference proteome</keyword>
<evidence type="ECO:0000313" key="3">
    <source>
        <dbReference type="Proteomes" id="UP001589828"/>
    </source>
</evidence>
<organism evidence="2 3">
    <name type="scientific">Mucilaginibacter angelicae</name>
    <dbReference type="NCBI Taxonomy" id="869718"/>
    <lineage>
        <taxon>Bacteria</taxon>
        <taxon>Pseudomonadati</taxon>
        <taxon>Bacteroidota</taxon>
        <taxon>Sphingobacteriia</taxon>
        <taxon>Sphingobacteriales</taxon>
        <taxon>Sphingobacteriaceae</taxon>
        <taxon>Mucilaginibacter</taxon>
    </lineage>
</organism>
<evidence type="ECO:0008006" key="4">
    <source>
        <dbReference type="Google" id="ProtNLM"/>
    </source>
</evidence>
<proteinExistence type="predicted"/>
<feature type="signal peptide" evidence="1">
    <location>
        <begin position="1"/>
        <end position="22"/>
    </location>
</feature>
<dbReference type="RefSeq" id="WP_377026104.1">
    <property type="nucleotide sequence ID" value="NZ_JBHLTS010000078.1"/>
</dbReference>
<protein>
    <recommendedName>
        <fullName evidence="4">GLPGLI family protein</fullName>
    </recommendedName>
</protein>
<sequence length="235" mass="26760">MKPVIKYAPIFLLFILANCAFAQSGLPAVNSTVNRQNMDLQMGQQTPLAMWTFWSNNNKSTSNPEYTFLVTMLNGTKKEVNSRIYVDAYAHKSYLLFIDHSLAKTDTNREQVIYPEQTVEIARNLTPSPSEKHAVITSSPYYYTGVAKDSCWMFKVISGSINVYSLLSEQEGKMFNPKSIVGIQLNNGPIVQYNEENLRAMIGDDLDAIESIQWKNYLKAIKIYNRNTEKTTKKE</sequence>
<keyword evidence="1" id="KW-0732">Signal</keyword>
<reference evidence="2 3" key="1">
    <citation type="submission" date="2024-09" db="EMBL/GenBank/DDBJ databases">
        <authorList>
            <person name="Sun Q."/>
            <person name="Mori K."/>
        </authorList>
    </citation>
    <scope>NUCLEOTIDE SEQUENCE [LARGE SCALE GENOMIC DNA]</scope>
    <source>
        <strain evidence="2 3">NCAIM B.02415</strain>
    </source>
</reference>
<evidence type="ECO:0000256" key="1">
    <source>
        <dbReference type="SAM" id="SignalP"/>
    </source>
</evidence>
<dbReference type="EMBL" id="JBHLTS010000078">
    <property type="protein sequence ID" value="MFC0518383.1"/>
    <property type="molecule type" value="Genomic_DNA"/>
</dbReference>
<name>A0ABV6LFX7_9SPHI</name>
<feature type="chain" id="PRO_5045179747" description="GLPGLI family protein" evidence="1">
    <location>
        <begin position="23"/>
        <end position="235"/>
    </location>
</feature>
<dbReference type="Proteomes" id="UP001589828">
    <property type="component" value="Unassembled WGS sequence"/>
</dbReference>
<gene>
    <name evidence="2" type="ORF">ACFFGT_29485</name>
</gene>